<keyword evidence="6" id="KW-0723">Serine/threonine-protein kinase</keyword>
<reference evidence="6 7" key="1">
    <citation type="submission" date="2021-05" db="EMBL/GenBank/DDBJ databases">
        <title>Direct Submission.</title>
        <authorList>
            <person name="Li K."/>
            <person name="Gao J."/>
        </authorList>
    </citation>
    <scope>NUCLEOTIDE SEQUENCE [LARGE SCALE GENOMIC DNA]</scope>
    <source>
        <strain evidence="6 7">Mg02</strain>
    </source>
</reference>
<evidence type="ECO:0000313" key="7">
    <source>
        <dbReference type="Proteomes" id="UP000676079"/>
    </source>
</evidence>
<sequence length="831" mass="84787">MLGQGRRRVPPPPVPGMRSLTTIRLGDASLLWQAEPESGEPPFAVKLLRPSPDTGRPDEVGLWEEFSATEGVQPLLFSGVTDEGRPYAVTELRPEGDYGQALARGEQLSVDEVVAAGEAVAGALAAMHAAGFLHHAVRPDHILHGEPGPALVDFGSALPLDHPFPPVYYTRRDLHHTPPEELRGEAPSPASDVFRLASTLWTLLDGRPPFDPDADGEEPLSEYRDRILSAAAVGDIRREDVPEWLRAVLRRALDPDPALRTATAEEFAAALAARQAPLGGEAPESADGEGHPEGAGGAAVPESEGAQEAEEAQEVQEPRAATPDADDGYPEEAEGAQGTEEAQEARAAAPDTDNGYPDEVGGATDPEAEGAQGAEEAQEAPEPRAATLGAADGYPDEAETAPLAAATRTEAPARAESDSDPDDGYPDETETAPLAAEERAWWEEDEKPQPLSSPAARADAASRTDSGPDPDDDGYPDDGYPDDDTSTGAGVPGTLRARRAAVLPEADGPGSADQEETEPLGALGTASGPARPDSGTSATGTPRPPAPPRPPAATGPSTAPTAAYSAPAPSTGTKADAPASTTPLSPSTAPAAAHTAPAPRVRPSVSTPAAPAPTAPLSGSPAPTRRDPGPAPAPPFRPSPAPRPAAPPAPAFGTGGPDRFAPPYPDLAPEPPRERRFGALVGPVLVGLLAVVVVAAGITVLVRGMGGDDSPSASPEAGAESSGGPEPGASAPPADDPAVALAPADVALTDDLVAVSLTWTDNTGGESAHVIVGGPADTRGTSMARTEAGESSVEISGLNPEVEYCFQVVAVHSTEVLAPSEEVCTDRADTG</sequence>
<feature type="compositionally biased region" description="Low complexity" evidence="3">
    <location>
        <begin position="400"/>
        <end position="410"/>
    </location>
</feature>
<dbReference type="PROSITE" id="PS50011">
    <property type="entry name" value="PROTEIN_KINASE_DOM"/>
    <property type="match status" value="1"/>
</dbReference>
<evidence type="ECO:0000256" key="3">
    <source>
        <dbReference type="SAM" id="MobiDB-lite"/>
    </source>
</evidence>
<evidence type="ECO:0000256" key="2">
    <source>
        <dbReference type="ARBA" id="ARBA00023326"/>
    </source>
</evidence>
<dbReference type="InterPro" id="IPR003961">
    <property type="entry name" value="FN3_dom"/>
</dbReference>
<dbReference type="Gene3D" id="2.60.40.10">
    <property type="entry name" value="Immunoglobulins"/>
    <property type="match status" value="1"/>
</dbReference>
<dbReference type="InterPro" id="IPR036116">
    <property type="entry name" value="FN3_sf"/>
</dbReference>
<evidence type="ECO:0000259" key="5">
    <source>
        <dbReference type="PROSITE" id="PS50011"/>
    </source>
</evidence>
<keyword evidence="2" id="KW-0624">Polysaccharide degradation</keyword>
<keyword evidence="6" id="KW-0808">Transferase</keyword>
<keyword evidence="7" id="KW-1185">Reference proteome</keyword>
<keyword evidence="1" id="KW-0326">Glycosidase</keyword>
<feature type="compositionally biased region" description="Pro residues" evidence="3">
    <location>
        <begin position="629"/>
        <end position="650"/>
    </location>
</feature>
<feature type="domain" description="Protein kinase" evidence="5">
    <location>
        <begin position="17"/>
        <end position="278"/>
    </location>
</feature>
<keyword evidence="6" id="KW-0418">Kinase</keyword>
<dbReference type="CDD" id="cd00063">
    <property type="entry name" value="FN3"/>
    <property type="match status" value="1"/>
</dbReference>
<feature type="compositionally biased region" description="Low complexity" evidence="3">
    <location>
        <begin position="452"/>
        <end position="467"/>
    </location>
</feature>
<accession>A0ABX8BMD1</accession>
<evidence type="ECO:0000256" key="4">
    <source>
        <dbReference type="SAM" id="Phobius"/>
    </source>
</evidence>
<feature type="compositionally biased region" description="Acidic residues" evidence="3">
    <location>
        <begin position="418"/>
        <end position="430"/>
    </location>
</feature>
<evidence type="ECO:0000256" key="1">
    <source>
        <dbReference type="ARBA" id="ARBA00023295"/>
    </source>
</evidence>
<keyword evidence="4" id="KW-0812">Transmembrane</keyword>
<proteinExistence type="predicted"/>
<protein>
    <submittedName>
        <fullName evidence="6">Serine/threonine protein kinase</fullName>
    </submittedName>
</protein>
<feature type="compositionally biased region" description="Acidic residues" evidence="3">
    <location>
        <begin position="305"/>
        <end position="314"/>
    </location>
</feature>
<feature type="transmembrane region" description="Helical" evidence="4">
    <location>
        <begin position="677"/>
        <end position="702"/>
    </location>
</feature>
<dbReference type="Pfam" id="PF00069">
    <property type="entry name" value="Pkinase"/>
    <property type="match status" value="1"/>
</dbReference>
<dbReference type="GO" id="GO:0004674">
    <property type="term" value="F:protein serine/threonine kinase activity"/>
    <property type="evidence" value="ECO:0007669"/>
    <property type="project" value="UniProtKB-KW"/>
</dbReference>
<feature type="region of interest" description="Disordered" evidence="3">
    <location>
        <begin position="706"/>
        <end position="737"/>
    </location>
</feature>
<dbReference type="InterPro" id="IPR013783">
    <property type="entry name" value="Ig-like_fold"/>
</dbReference>
<dbReference type="Proteomes" id="UP000676079">
    <property type="component" value="Chromosome"/>
</dbReference>
<keyword evidence="1" id="KW-0378">Hydrolase</keyword>
<feature type="compositionally biased region" description="Acidic residues" evidence="3">
    <location>
        <begin position="468"/>
        <end position="485"/>
    </location>
</feature>
<keyword evidence="4" id="KW-0472">Membrane</keyword>
<dbReference type="InterPro" id="IPR011009">
    <property type="entry name" value="Kinase-like_dom_sf"/>
</dbReference>
<feature type="compositionally biased region" description="Pro residues" evidence="3">
    <location>
        <begin position="660"/>
        <end position="670"/>
    </location>
</feature>
<feature type="compositionally biased region" description="Low complexity" evidence="3">
    <location>
        <begin position="335"/>
        <end position="349"/>
    </location>
</feature>
<dbReference type="Gene3D" id="1.10.510.10">
    <property type="entry name" value="Transferase(Phosphotransferase) domain 1"/>
    <property type="match status" value="1"/>
</dbReference>
<name>A0ABX8BMD1_9ACTN</name>
<dbReference type="SUPFAM" id="SSF56112">
    <property type="entry name" value="Protein kinase-like (PK-like)"/>
    <property type="match status" value="1"/>
</dbReference>
<feature type="compositionally biased region" description="Acidic residues" evidence="3">
    <location>
        <begin position="324"/>
        <end position="334"/>
    </location>
</feature>
<keyword evidence="4" id="KW-1133">Transmembrane helix</keyword>
<dbReference type="RefSeq" id="WP_220564453.1">
    <property type="nucleotide sequence ID" value="NZ_CP074133.1"/>
</dbReference>
<feature type="compositionally biased region" description="Low complexity" evidence="3">
    <location>
        <begin position="554"/>
        <end position="609"/>
    </location>
</feature>
<feature type="region of interest" description="Disordered" evidence="3">
    <location>
        <begin position="277"/>
        <end position="670"/>
    </location>
</feature>
<evidence type="ECO:0000313" key="6">
    <source>
        <dbReference type="EMBL" id="QUX23229.1"/>
    </source>
</evidence>
<dbReference type="SUPFAM" id="SSF49265">
    <property type="entry name" value="Fibronectin type III"/>
    <property type="match status" value="1"/>
</dbReference>
<feature type="compositionally biased region" description="Pro residues" evidence="3">
    <location>
        <begin position="542"/>
        <end position="553"/>
    </location>
</feature>
<organism evidence="6 7">
    <name type="scientific">Nocardiopsis changdeensis</name>
    <dbReference type="NCBI Taxonomy" id="2831969"/>
    <lineage>
        <taxon>Bacteria</taxon>
        <taxon>Bacillati</taxon>
        <taxon>Actinomycetota</taxon>
        <taxon>Actinomycetes</taxon>
        <taxon>Streptosporangiales</taxon>
        <taxon>Nocardiopsidaceae</taxon>
        <taxon>Nocardiopsis</taxon>
    </lineage>
</organism>
<dbReference type="SMART" id="SM00220">
    <property type="entry name" value="S_TKc"/>
    <property type="match status" value="1"/>
</dbReference>
<keyword evidence="2" id="KW-0119">Carbohydrate metabolism</keyword>
<dbReference type="EMBL" id="CP074133">
    <property type="protein sequence ID" value="QUX23229.1"/>
    <property type="molecule type" value="Genomic_DNA"/>
</dbReference>
<dbReference type="InterPro" id="IPR000719">
    <property type="entry name" value="Prot_kinase_dom"/>
</dbReference>
<gene>
    <name evidence="6" type="ORF">KGD84_02175</name>
</gene>